<accession>A0A151N5D5</accession>
<comment type="caution">
    <text evidence="1">The sequence shown here is derived from an EMBL/GenBank/DDBJ whole genome shotgun (WGS) entry which is preliminary data.</text>
</comment>
<dbReference type="EMBL" id="AKHW03004004">
    <property type="protein sequence ID" value="KYO32026.1"/>
    <property type="molecule type" value="Genomic_DNA"/>
</dbReference>
<keyword evidence="2" id="KW-1185">Reference proteome</keyword>
<dbReference type="AlphaFoldDB" id="A0A151N5D5"/>
<name>A0A151N5D5_ALLMI</name>
<organism evidence="1 2">
    <name type="scientific">Alligator mississippiensis</name>
    <name type="common">American alligator</name>
    <dbReference type="NCBI Taxonomy" id="8496"/>
    <lineage>
        <taxon>Eukaryota</taxon>
        <taxon>Metazoa</taxon>
        <taxon>Chordata</taxon>
        <taxon>Craniata</taxon>
        <taxon>Vertebrata</taxon>
        <taxon>Euteleostomi</taxon>
        <taxon>Archelosauria</taxon>
        <taxon>Archosauria</taxon>
        <taxon>Crocodylia</taxon>
        <taxon>Alligatoridae</taxon>
        <taxon>Alligatorinae</taxon>
        <taxon>Alligator</taxon>
    </lineage>
</organism>
<evidence type="ECO:0000313" key="1">
    <source>
        <dbReference type="EMBL" id="KYO32026.1"/>
    </source>
</evidence>
<evidence type="ECO:0000313" key="2">
    <source>
        <dbReference type="Proteomes" id="UP000050525"/>
    </source>
</evidence>
<sequence length="68" mass="7538">MQLVTMVTQSQQEVTVMPLLLCSRNEQLRSRVENNLCAAGTARSGACVDAPSMDYKNTFFLYVTNFGS</sequence>
<protein>
    <submittedName>
        <fullName evidence="1">Uncharacterized protein</fullName>
    </submittedName>
</protein>
<proteinExistence type="predicted"/>
<gene>
    <name evidence="1" type="ORF">Y1Q_0007052</name>
</gene>
<dbReference type="Proteomes" id="UP000050525">
    <property type="component" value="Unassembled WGS sequence"/>
</dbReference>
<reference evidence="1 2" key="1">
    <citation type="journal article" date="2012" name="Genome Biol.">
        <title>Sequencing three crocodilian genomes to illuminate the evolution of archosaurs and amniotes.</title>
        <authorList>
            <person name="St John J.A."/>
            <person name="Braun E.L."/>
            <person name="Isberg S.R."/>
            <person name="Miles L.G."/>
            <person name="Chong A.Y."/>
            <person name="Gongora J."/>
            <person name="Dalzell P."/>
            <person name="Moran C."/>
            <person name="Bed'hom B."/>
            <person name="Abzhanov A."/>
            <person name="Burgess S.C."/>
            <person name="Cooksey A.M."/>
            <person name="Castoe T.A."/>
            <person name="Crawford N.G."/>
            <person name="Densmore L.D."/>
            <person name="Drew J.C."/>
            <person name="Edwards S.V."/>
            <person name="Faircloth B.C."/>
            <person name="Fujita M.K."/>
            <person name="Greenwold M.J."/>
            <person name="Hoffmann F.G."/>
            <person name="Howard J.M."/>
            <person name="Iguchi T."/>
            <person name="Janes D.E."/>
            <person name="Khan S.Y."/>
            <person name="Kohno S."/>
            <person name="de Koning A.J."/>
            <person name="Lance S.L."/>
            <person name="McCarthy F.M."/>
            <person name="McCormack J.E."/>
            <person name="Merchant M.E."/>
            <person name="Peterson D.G."/>
            <person name="Pollock D.D."/>
            <person name="Pourmand N."/>
            <person name="Raney B.J."/>
            <person name="Roessler K.A."/>
            <person name="Sanford J.R."/>
            <person name="Sawyer R.H."/>
            <person name="Schmidt C.J."/>
            <person name="Triplett E.W."/>
            <person name="Tuberville T.D."/>
            <person name="Venegas-Anaya M."/>
            <person name="Howard J.T."/>
            <person name="Jarvis E.D."/>
            <person name="Guillette L.J.Jr."/>
            <person name="Glenn T.C."/>
            <person name="Green R.E."/>
            <person name="Ray D.A."/>
        </authorList>
    </citation>
    <scope>NUCLEOTIDE SEQUENCE [LARGE SCALE GENOMIC DNA]</scope>
    <source>
        <strain evidence="1">KSC_2009_1</strain>
    </source>
</reference>